<name>A0A9N9D2E2_9GLOM</name>
<organism evidence="2 3">
    <name type="scientific">Acaulospora morrowiae</name>
    <dbReference type="NCBI Taxonomy" id="94023"/>
    <lineage>
        <taxon>Eukaryota</taxon>
        <taxon>Fungi</taxon>
        <taxon>Fungi incertae sedis</taxon>
        <taxon>Mucoromycota</taxon>
        <taxon>Glomeromycotina</taxon>
        <taxon>Glomeromycetes</taxon>
        <taxon>Diversisporales</taxon>
        <taxon>Acaulosporaceae</taxon>
        <taxon>Acaulospora</taxon>
    </lineage>
</organism>
<evidence type="ECO:0000313" key="3">
    <source>
        <dbReference type="Proteomes" id="UP000789342"/>
    </source>
</evidence>
<dbReference type="Pfam" id="PF07093">
    <property type="entry name" value="SGT1"/>
    <property type="match status" value="1"/>
</dbReference>
<dbReference type="InterPro" id="IPR010770">
    <property type="entry name" value="Ecd"/>
</dbReference>
<dbReference type="OrthoDB" id="27237at2759"/>
<evidence type="ECO:0000313" key="2">
    <source>
        <dbReference type="EMBL" id="CAG8619921.1"/>
    </source>
</evidence>
<dbReference type="EMBL" id="CAJVPV010007517">
    <property type="protein sequence ID" value="CAG8619921.1"/>
    <property type="molecule type" value="Genomic_DNA"/>
</dbReference>
<evidence type="ECO:0000256" key="1">
    <source>
        <dbReference type="SAM" id="MobiDB-lite"/>
    </source>
</evidence>
<reference evidence="2" key="1">
    <citation type="submission" date="2021-06" db="EMBL/GenBank/DDBJ databases">
        <authorList>
            <person name="Kallberg Y."/>
            <person name="Tangrot J."/>
            <person name="Rosling A."/>
        </authorList>
    </citation>
    <scope>NUCLEOTIDE SEQUENCE</scope>
    <source>
        <strain evidence="2">CL551</strain>
    </source>
</reference>
<dbReference type="PANTHER" id="PTHR13060:SF0">
    <property type="entry name" value="PROTEIN ECDYSONELESS HOMOLOG"/>
    <property type="match status" value="1"/>
</dbReference>
<feature type="non-terminal residue" evidence="2">
    <location>
        <position position="416"/>
    </location>
</feature>
<dbReference type="Proteomes" id="UP000789342">
    <property type="component" value="Unassembled WGS sequence"/>
</dbReference>
<dbReference type="PANTHER" id="PTHR13060">
    <property type="entry name" value="SGT1 PROTEIN HSGT1 SUPPRESSOR OF GCR2"/>
    <property type="match status" value="1"/>
</dbReference>
<keyword evidence="3" id="KW-1185">Reference proteome</keyword>
<protein>
    <submittedName>
        <fullName evidence="2">17399_t:CDS:1</fullName>
    </submittedName>
</protein>
<proteinExistence type="predicted"/>
<feature type="compositionally biased region" description="Acidic residues" evidence="1">
    <location>
        <begin position="401"/>
        <end position="416"/>
    </location>
</feature>
<sequence>LYAQMVGQRFQPPKPFKLPHKASNEYQAAELGMKLACGFEILCTDKYFAESQTKSDDLDTEKYPFDLDSSWRAFHANLLSRSYYRGEIPGSKLYKQLDDVAKKQFLQNKSQPISTYDEIKISSSPVEQINEILSRPLVSDELLTADKIQDDDSWLNVDPKQLEDLLEATKGHMGYMDYEQPKEGNSDDELNVFDLTNMIDKLESFMDDEVAGIEGAEFNDEHDSDEDFEDFGINGNDQIQFEPTEFLRIMRQTLGITDEEYRELANAKIKLQQDELEQYAKDQSQYTTTGASQSAKITELADDDMETYFQALDAELSSSKVYESFVRSPGQILGDSETDLGDNLNVKNDENNDSDEELNKPVDINLNLAKNILESFKSQEGLPGPVGNMLGRMGVGVIPVDSDDDDDYVESSDEDE</sequence>
<dbReference type="AlphaFoldDB" id="A0A9N9D2E2"/>
<accession>A0A9N9D2E2</accession>
<dbReference type="GO" id="GO:0005634">
    <property type="term" value="C:nucleus"/>
    <property type="evidence" value="ECO:0007669"/>
    <property type="project" value="TreeGrafter"/>
</dbReference>
<comment type="caution">
    <text evidence="2">The sequence shown here is derived from an EMBL/GenBank/DDBJ whole genome shotgun (WGS) entry which is preliminary data.</text>
</comment>
<feature type="region of interest" description="Disordered" evidence="1">
    <location>
        <begin position="395"/>
        <end position="416"/>
    </location>
</feature>
<gene>
    <name evidence="2" type="ORF">AMORRO_LOCUS8612</name>
</gene>